<dbReference type="GO" id="GO:0020037">
    <property type="term" value="F:heme binding"/>
    <property type="evidence" value="ECO:0007669"/>
    <property type="project" value="InterPro"/>
</dbReference>
<comment type="similarity">
    <text evidence="3">Belongs to the cytochrome P450 family.</text>
</comment>
<evidence type="ECO:0000256" key="7">
    <source>
        <dbReference type="ARBA" id="ARBA00023033"/>
    </source>
</evidence>
<evidence type="ECO:0000256" key="4">
    <source>
        <dbReference type="ARBA" id="ARBA00022723"/>
    </source>
</evidence>
<feature type="domain" description="Alpha/beta hydrolase fold-3" evidence="9">
    <location>
        <begin position="595"/>
        <end position="802"/>
    </location>
</feature>
<keyword evidence="4 8" id="KW-0479">Metal-binding</keyword>
<evidence type="ECO:0000256" key="2">
    <source>
        <dbReference type="ARBA" id="ARBA00004167"/>
    </source>
</evidence>
<dbReference type="Proteomes" id="UP001148614">
    <property type="component" value="Unassembled WGS sequence"/>
</dbReference>
<dbReference type="EMBL" id="JANPWZ010000002">
    <property type="protein sequence ID" value="KAJ3580526.1"/>
    <property type="molecule type" value="Genomic_DNA"/>
</dbReference>
<name>A0A9W8TSM1_9PEZI</name>
<evidence type="ECO:0000313" key="11">
    <source>
        <dbReference type="Proteomes" id="UP001148614"/>
    </source>
</evidence>
<dbReference type="SUPFAM" id="SSF53474">
    <property type="entry name" value="alpha/beta-Hydrolases"/>
    <property type="match status" value="1"/>
</dbReference>
<accession>A0A9W8TSM1</accession>
<dbReference type="GO" id="GO:0016020">
    <property type="term" value="C:membrane"/>
    <property type="evidence" value="ECO:0007669"/>
    <property type="project" value="UniProtKB-SubCell"/>
</dbReference>
<dbReference type="VEuPathDB" id="FungiDB:F4678DRAFT_437669"/>
<dbReference type="PRINTS" id="PR00465">
    <property type="entry name" value="EP450IV"/>
</dbReference>
<sequence length="833" mass="93381">MFKIRRNDADILVISHQNVNDLRNLSEEKISPIQAHIKNLLGHHSTTDILLKTNIHTRVLQSKLTPNLASTIDRVKEELDHALEVDFAEFQDEWTSVSINDLILRVVARISARIFLGKDSCRNEEWLSTSIHYTENVFTTVMTLRMLPAFLHGPVSRCLPSWWRLRSNLATAKRIINPIIRERRDAQAEGADKPQDLLQWMMDAAQNDFESNPDSLAHIQLLLSLASIHTTTMAVAHALYDMCAHPEYFEPLRAELLAVTREDQGWGKTTLSKLKKLDSFVKESQRMNPPSQLAFNRIVREPLQLTDGTKLPVGTHFSIASDAVLHDADYLPGGGDPETFDGFRYARLREKAENANKYQFAMTEDSSLHFGHGKFACPGRFFASNEIKMILGHLLVRYEFKYPEGQGRPQNLNADENLYPDPVARVLIRRRKSDEEVGWSLGTEGMQAIIVILEVKKNKRKTKYPELYNMTTSPFSHSEGVKVFLLRNVDNSVICLAKDWLVSTIAGNVGMAQRYGFLQYLRLKVIVVLLRTWLRLSSGDKIRRDQALVPPDVKHERIKIPSREAGRYILADIYYPPEFSPSASSPSSQTLPPVLVNWHGSGFIFPLLGTDALFSSRMARETGTVVVDADYRKGPETPFPGPLHDAEDALRWVGTQSYRFDTSRVGVCGFSAGANLALTAATSLRKNLQSLVDIRVALINYGLLDLAADPASKKVPRPINAHPIWALHLFNDCYAPDVESRTDPAISPSFALPEEFPPTVALLSCEGDTLWPEANALAKGLEAAGAPVKVINKIFEGVPHAFDKGTEEGTVAWERREEAYALMATLLKQSFGL</sequence>
<evidence type="ECO:0000256" key="1">
    <source>
        <dbReference type="ARBA" id="ARBA00001971"/>
    </source>
</evidence>
<reference evidence="10" key="1">
    <citation type="submission" date="2022-07" db="EMBL/GenBank/DDBJ databases">
        <title>Genome Sequence of Xylaria arbuscula.</title>
        <authorList>
            <person name="Buettner E."/>
        </authorList>
    </citation>
    <scope>NUCLEOTIDE SEQUENCE</scope>
    <source>
        <strain evidence="10">VT107</strain>
    </source>
</reference>
<dbReference type="PANTHER" id="PTHR46206">
    <property type="entry name" value="CYTOCHROME P450"/>
    <property type="match status" value="1"/>
</dbReference>
<dbReference type="VEuPathDB" id="FungiDB:F4678DRAFT_474722"/>
<dbReference type="Gene3D" id="1.10.630.10">
    <property type="entry name" value="Cytochrome P450"/>
    <property type="match status" value="1"/>
</dbReference>
<dbReference type="InterPro" id="IPR001128">
    <property type="entry name" value="Cyt_P450"/>
</dbReference>
<dbReference type="AlphaFoldDB" id="A0A9W8TSM1"/>
<protein>
    <recommendedName>
        <fullName evidence="9">Alpha/beta hydrolase fold-3 domain-containing protein</fullName>
    </recommendedName>
</protein>
<dbReference type="CDD" id="cd11041">
    <property type="entry name" value="CYP503A1-like"/>
    <property type="match status" value="1"/>
</dbReference>
<dbReference type="GO" id="GO:0005506">
    <property type="term" value="F:iron ion binding"/>
    <property type="evidence" value="ECO:0007669"/>
    <property type="project" value="InterPro"/>
</dbReference>
<keyword evidence="11" id="KW-1185">Reference proteome</keyword>
<dbReference type="Pfam" id="PF07859">
    <property type="entry name" value="Abhydrolase_3"/>
    <property type="match status" value="1"/>
</dbReference>
<keyword evidence="6 8" id="KW-0408">Iron</keyword>
<dbReference type="GO" id="GO:0016705">
    <property type="term" value="F:oxidoreductase activity, acting on paired donors, with incorporation or reduction of molecular oxygen"/>
    <property type="evidence" value="ECO:0007669"/>
    <property type="project" value="InterPro"/>
</dbReference>
<evidence type="ECO:0000256" key="8">
    <source>
        <dbReference type="PIRSR" id="PIRSR602403-1"/>
    </source>
</evidence>
<evidence type="ECO:0000313" key="10">
    <source>
        <dbReference type="EMBL" id="KAJ3580526.1"/>
    </source>
</evidence>
<feature type="binding site" description="axial binding residue" evidence="8">
    <location>
        <position position="377"/>
    </location>
    <ligand>
        <name>heme</name>
        <dbReference type="ChEBI" id="CHEBI:30413"/>
    </ligand>
    <ligandPart>
        <name>Fe</name>
        <dbReference type="ChEBI" id="CHEBI:18248"/>
    </ligandPart>
</feature>
<dbReference type="InterPro" id="IPR036396">
    <property type="entry name" value="Cyt_P450_sf"/>
</dbReference>
<keyword evidence="7" id="KW-0503">Monooxygenase</keyword>
<gene>
    <name evidence="10" type="ORF">NPX13_g35</name>
</gene>
<dbReference type="InterPro" id="IPR029058">
    <property type="entry name" value="AB_hydrolase_fold"/>
</dbReference>
<evidence type="ECO:0000256" key="5">
    <source>
        <dbReference type="ARBA" id="ARBA00023002"/>
    </source>
</evidence>
<dbReference type="InterPro" id="IPR002403">
    <property type="entry name" value="Cyt_P450_E_grp-IV"/>
</dbReference>
<comment type="subcellular location">
    <subcellularLocation>
        <location evidence="2">Membrane</location>
        <topology evidence="2">Single-pass membrane protein</topology>
    </subcellularLocation>
</comment>
<proteinExistence type="inferred from homology"/>
<evidence type="ECO:0000259" key="9">
    <source>
        <dbReference type="Pfam" id="PF07859"/>
    </source>
</evidence>
<evidence type="ECO:0000256" key="6">
    <source>
        <dbReference type="ARBA" id="ARBA00023004"/>
    </source>
</evidence>
<comment type="cofactor">
    <cofactor evidence="1 8">
        <name>heme</name>
        <dbReference type="ChEBI" id="CHEBI:30413"/>
    </cofactor>
</comment>
<keyword evidence="5" id="KW-0560">Oxidoreductase</keyword>
<dbReference type="GO" id="GO:0004497">
    <property type="term" value="F:monooxygenase activity"/>
    <property type="evidence" value="ECO:0007669"/>
    <property type="project" value="UniProtKB-KW"/>
</dbReference>
<dbReference type="Pfam" id="PF00067">
    <property type="entry name" value="p450"/>
    <property type="match status" value="1"/>
</dbReference>
<dbReference type="GO" id="GO:0016787">
    <property type="term" value="F:hydrolase activity"/>
    <property type="evidence" value="ECO:0007669"/>
    <property type="project" value="InterPro"/>
</dbReference>
<keyword evidence="8" id="KW-0349">Heme</keyword>
<dbReference type="InterPro" id="IPR013094">
    <property type="entry name" value="AB_hydrolase_3"/>
</dbReference>
<comment type="caution">
    <text evidence="10">The sequence shown here is derived from an EMBL/GenBank/DDBJ whole genome shotgun (WGS) entry which is preliminary data.</text>
</comment>
<organism evidence="10 11">
    <name type="scientific">Xylaria arbuscula</name>
    <dbReference type="NCBI Taxonomy" id="114810"/>
    <lineage>
        <taxon>Eukaryota</taxon>
        <taxon>Fungi</taxon>
        <taxon>Dikarya</taxon>
        <taxon>Ascomycota</taxon>
        <taxon>Pezizomycotina</taxon>
        <taxon>Sordariomycetes</taxon>
        <taxon>Xylariomycetidae</taxon>
        <taxon>Xylariales</taxon>
        <taxon>Xylariaceae</taxon>
        <taxon>Xylaria</taxon>
    </lineage>
</organism>
<evidence type="ECO:0000256" key="3">
    <source>
        <dbReference type="ARBA" id="ARBA00010617"/>
    </source>
</evidence>
<dbReference type="PANTHER" id="PTHR46206:SF6">
    <property type="entry name" value="CYTOCHROME P450 MONOOXYGENASE AN1598-RELATED"/>
    <property type="match status" value="1"/>
</dbReference>
<dbReference type="Gene3D" id="3.40.50.1820">
    <property type="entry name" value="alpha/beta hydrolase"/>
    <property type="match status" value="1"/>
</dbReference>
<dbReference type="SUPFAM" id="SSF48264">
    <property type="entry name" value="Cytochrome P450"/>
    <property type="match status" value="1"/>
</dbReference>